<dbReference type="KEGG" id="tnr:Thena_0372"/>
<dbReference type="Proteomes" id="UP000011765">
    <property type="component" value="Chromosome"/>
</dbReference>
<accession>M1E666</accession>
<gene>
    <name evidence="1" type="ORF">Thena_0372</name>
</gene>
<proteinExistence type="predicted"/>
<keyword evidence="2" id="KW-1185">Reference proteome</keyword>
<evidence type="ECO:0000313" key="2">
    <source>
        <dbReference type="Proteomes" id="UP000011765"/>
    </source>
</evidence>
<evidence type="ECO:0000313" key="1">
    <source>
        <dbReference type="EMBL" id="AEE14018.1"/>
    </source>
</evidence>
<protein>
    <submittedName>
        <fullName evidence="1">Uncharacterized protein</fullName>
    </submittedName>
</protein>
<organism evidence="1 2">
    <name type="scientific">Thermodesulfobium narugense DSM 14796</name>
    <dbReference type="NCBI Taxonomy" id="747365"/>
    <lineage>
        <taxon>Bacteria</taxon>
        <taxon>Pseudomonadati</taxon>
        <taxon>Thermodesulfobiota</taxon>
        <taxon>Thermodesulfobiia</taxon>
        <taxon>Thermodesulfobiales</taxon>
        <taxon>Thermodesulfobiaceae</taxon>
        <taxon>Thermodesulfobium</taxon>
    </lineage>
</organism>
<name>M1E666_9BACT</name>
<dbReference type="AlphaFoldDB" id="M1E666"/>
<dbReference type="OrthoDB" id="565380at2"/>
<dbReference type="EMBL" id="CP002690">
    <property type="protein sequence ID" value="AEE14018.1"/>
    <property type="molecule type" value="Genomic_DNA"/>
</dbReference>
<dbReference type="HOGENOM" id="CLU_962895_0_0_9"/>
<dbReference type="RefSeq" id="WP_013755747.1">
    <property type="nucleotide sequence ID" value="NC_015499.1"/>
</dbReference>
<reference evidence="1 2" key="1">
    <citation type="submission" date="2011-04" db="EMBL/GenBank/DDBJ databases">
        <title>The complete genome of Thermodesulfobium narugense DSM 14796.</title>
        <authorList>
            <consortium name="US DOE Joint Genome Institute (JGI-PGF)"/>
            <person name="Lucas S."/>
            <person name="Han J."/>
            <person name="Lapidus A."/>
            <person name="Bruce D."/>
            <person name="Goodwin L."/>
            <person name="Pitluck S."/>
            <person name="Peters L."/>
            <person name="Kyrpides N."/>
            <person name="Mavromatis K."/>
            <person name="Pagani I."/>
            <person name="Ivanova N."/>
            <person name="Ovchinnikova G."/>
            <person name="Zhang X."/>
            <person name="Saunders L."/>
            <person name="Detter J.C."/>
            <person name="Tapia R."/>
            <person name="Han C."/>
            <person name="Land M."/>
            <person name="Hauser L."/>
            <person name="Markowitz V."/>
            <person name="Cheng J.-F."/>
            <person name="Hugenholtz P."/>
            <person name="Woyke T."/>
            <person name="Wu D."/>
            <person name="Spring S."/>
            <person name="Schroeder M."/>
            <person name="Brambilla E."/>
            <person name="Klenk H.-P."/>
            <person name="Eisen J.A."/>
        </authorList>
    </citation>
    <scope>NUCLEOTIDE SEQUENCE [LARGE SCALE GENOMIC DNA]</scope>
    <source>
        <strain evidence="1 2">DSM 14796</strain>
    </source>
</reference>
<sequence length="289" mass="32853">MGRLISLFLILAIFLSLTCRISSADEKDIFDRLSLYLPLNKILEIYPIEERDGSKYWIVASVDENNHLDLDLFTTVGDGIIFKSLDHKVLDYQNPNFKLFSLGKDNPDALLVWDREGSGAFLSYEVFMVKDDELYIPEKGSSFYQGDIKTFDGGYELTSSDKRWFFVWDGEKFEKNIEGDFLSYPDNFVSNDNSLDENTQLVTYRVEKDEISWLSSDNVDLKVGQKLLLRRLNPLEDATCRIVFSSGNISYEGNGLFLAKKQGKAIITLVPGGYDWSKAKTLSVTISAS</sequence>